<reference evidence="1" key="2">
    <citation type="submission" date="2025-09" db="UniProtKB">
        <authorList>
            <consortium name="Ensembl"/>
        </authorList>
    </citation>
    <scope>IDENTIFICATION</scope>
</reference>
<keyword evidence="2" id="KW-1185">Reference proteome</keyword>
<organism evidence="1 2">
    <name type="scientific">Prolemur simus</name>
    <name type="common">Greater bamboo lemur</name>
    <name type="synonym">Hapalemur simus</name>
    <dbReference type="NCBI Taxonomy" id="1328070"/>
    <lineage>
        <taxon>Eukaryota</taxon>
        <taxon>Metazoa</taxon>
        <taxon>Chordata</taxon>
        <taxon>Craniata</taxon>
        <taxon>Vertebrata</taxon>
        <taxon>Euteleostomi</taxon>
        <taxon>Mammalia</taxon>
        <taxon>Eutheria</taxon>
        <taxon>Euarchontoglires</taxon>
        <taxon>Primates</taxon>
        <taxon>Strepsirrhini</taxon>
        <taxon>Lemuriformes</taxon>
        <taxon>Lemuridae</taxon>
        <taxon>Prolemur</taxon>
    </lineage>
</organism>
<dbReference type="AlphaFoldDB" id="A0A8C8YXV3"/>
<dbReference type="Ensembl" id="ENSPSMT00000010404.1">
    <property type="protein sequence ID" value="ENSPSMP00000008855.1"/>
    <property type="gene ID" value="ENSPSMG00000006500.1"/>
</dbReference>
<accession>A0A8C8YXV3</accession>
<evidence type="ECO:0000313" key="1">
    <source>
        <dbReference type="Ensembl" id="ENSPSMP00000008855.1"/>
    </source>
</evidence>
<reference evidence="1" key="1">
    <citation type="submission" date="2025-08" db="UniProtKB">
        <authorList>
            <consortium name="Ensembl"/>
        </authorList>
    </citation>
    <scope>IDENTIFICATION</scope>
</reference>
<dbReference type="GeneTree" id="ENSGT00960000191062"/>
<dbReference type="Proteomes" id="UP000694414">
    <property type="component" value="Unplaced"/>
</dbReference>
<proteinExistence type="predicted"/>
<sequence>QPSGKTPGRRPQRSRPVVCEVHRSPPGAAFAGSVAGVRRRRPPGLVTAVAAAGAGAWLQVPDPCDCRPRVSAILAPSLLHIYDRPSHSLASGWPLAVSKSLGRHSIPGFSL</sequence>
<protein>
    <submittedName>
        <fullName evidence="1">Uncharacterized protein</fullName>
    </submittedName>
</protein>
<evidence type="ECO:0000313" key="2">
    <source>
        <dbReference type="Proteomes" id="UP000694414"/>
    </source>
</evidence>
<name>A0A8C8YXV3_PROSS</name>